<dbReference type="AlphaFoldDB" id="A0A1H4BTE4"/>
<evidence type="ECO:0000313" key="2">
    <source>
        <dbReference type="EMBL" id="SEA51445.1"/>
    </source>
</evidence>
<keyword evidence="1" id="KW-0812">Transmembrane</keyword>
<keyword evidence="1" id="KW-0472">Membrane</keyword>
<proteinExistence type="predicted"/>
<evidence type="ECO:0000313" key="3">
    <source>
        <dbReference type="Proteomes" id="UP000198820"/>
    </source>
</evidence>
<dbReference type="EMBL" id="FNQF01000006">
    <property type="protein sequence ID" value="SEA51445.1"/>
    <property type="molecule type" value="Genomic_DNA"/>
</dbReference>
<reference evidence="2 3" key="1">
    <citation type="submission" date="2016-10" db="EMBL/GenBank/DDBJ databases">
        <authorList>
            <person name="de Groot N.N."/>
        </authorList>
    </citation>
    <scope>NUCLEOTIDE SEQUENCE [LARGE SCALE GENOMIC DNA]</scope>
    <source>
        <strain evidence="2 3">DSM 23581</strain>
    </source>
</reference>
<keyword evidence="3" id="KW-1185">Reference proteome</keyword>
<protein>
    <submittedName>
        <fullName evidence="2">Uncharacterized protein</fullName>
    </submittedName>
</protein>
<dbReference type="STRING" id="908615.SAMN05421540_106157"/>
<sequence length="128" mass="15174">MNKIITYFLIILFVFQSTSNFYIMFSFYLNRDYIAQELCINRFDKIPVCKGSCYLSEKLSENEKKEQKNTSTKNKEVQLYTQVNNDIDFRIKLSTGHHKAVIFSRNDLIIFTFVQSIFHPPKKLVNLI</sequence>
<feature type="transmembrane region" description="Helical" evidence="1">
    <location>
        <begin position="7"/>
        <end position="29"/>
    </location>
</feature>
<gene>
    <name evidence="2" type="ORF">SAMN05421540_106157</name>
</gene>
<evidence type="ECO:0000256" key="1">
    <source>
        <dbReference type="SAM" id="Phobius"/>
    </source>
</evidence>
<keyword evidence="1" id="KW-1133">Transmembrane helix</keyword>
<accession>A0A1H4BTE4</accession>
<name>A0A1H4BTE4_9FLAO</name>
<dbReference type="Proteomes" id="UP000198820">
    <property type="component" value="Unassembled WGS sequence"/>
</dbReference>
<organism evidence="2 3">
    <name type="scientific">Psychroflexus halocasei</name>
    <dbReference type="NCBI Taxonomy" id="908615"/>
    <lineage>
        <taxon>Bacteria</taxon>
        <taxon>Pseudomonadati</taxon>
        <taxon>Bacteroidota</taxon>
        <taxon>Flavobacteriia</taxon>
        <taxon>Flavobacteriales</taxon>
        <taxon>Flavobacteriaceae</taxon>
        <taxon>Psychroflexus</taxon>
    </lineage>
</organism>